<evidence type="ECO:0000313" key="1">
    <source>
        <dbReference type="EMBL" id="KAH6944903.1"/>
    </source>
</evidence>
<comment type="caution">
    <text evidence="1">The sequence shown here is derived from an EMBL/GenBank/DDBJ whole genome shotgun (WGS) entry which is preliminary data.</text>
</comment>
<name>A0ACB7TD79_HYAAI</name>
<evidence type="ECO:0000313" key="2">
    <source>
        <dbReference type="Proteomes" id="UP000821845"/>
    </source>
</evidence>
<organism evidence="1 2">
    <name type="scientific">Hyalomma asiaticum</name>
    <name type="common">Tick</name>
    <dbReference type="NCBI Taxonomy" id="266040"/>
    <lineage>
        <taxon>Eukaryota</taxon>
        <taxon>Metazoa</taxon>
        <taxon>Ecdysozoa</taxon>
        <taxon>Arthropoda</taxon>
        <taxon>Chelicerata</taxon>
        <taxon>Arachnida</taxon>
        <taxon>Acari</taxon>
        <taxon>Parasitiformes</taxon>
        <taxon>Ixodida</taxon>
        <taxon>Ixodoidea</taxon>
        <taxon>Ixodidae</taxon>
        <taxon>Hyalomminae</taxon>
        <taxon>Hyalomma</taxon>
    </lineage>
</organism>
<sequence length="372" mass="42591">MPLYFVTEASTGSSTQCHEGADEGVDLPPCSFGPKECHKITQTKKKYLVNVQDLTEPQRRLLFLRAKQTHQTQGINTVYGHHYMVYLKKYTSLVASRWCSNQFLEHTTNFRGTSVITLSLVDMQPSLELIPGQRLCQRCVRRCYHTTSRQTSRQRSLAVCIQIQDQAAVSPTHDPATLPDGVNEALVAVGASPVRRKRARGRREAYVENKAKKLQMNLKERMRTYLGLSETSSTIKEAEQDIFLNDYVSLLDELKKKFKEGGTRQNKVQILTLAPKSWSRNKIMKFFGASERLVREAVKLKSDCGVLSVPPRKKGRPLSEEVSYSIQQFYEDDSVSHCLPVVVCFVFFIDVILFLQLRVIIYFLYIFFFVII</sequence>
<gene>
    <name evidence="1" type="ORF">HPB50_006146</name>
</gene>
<accession>A0ACB7TD79</accession>
<keyword evidence="2" id="KW-1185">Reference proteome</keyword>
<proteinExistence type="predicted"/>
<dbReference type="Proteomes" id="UP000821845">
    <property type="component" value="Chromosome 1"/>
</dbReference>
<dbReference type="EMBL" id="CM023481">
    <property type="protein sequence ID" value="KAH6944903.1"/>
    <property type="molecule type" value="Genomic_DNA"/>
</dbReference>
<reference evidence="1" key="1">
    <citation type="submission" date="2020-05" db="EMBL/GenBank/DDBJ databases">
        <title>Large-scale comparative analyses of tick genomes elucidate their genetic diversity and vector capacities.</title>
        <authorList>
            <person name="Jia N."/>
            <person name="Wang J."/>
            <person name="Shi W."/>
            <person name="Du L."/>
            <person name="Sun Y."/>
            <person name="Zhan W."/>
            <person name="Jiang J."/>
            <person name="Wang Q."/>
            <person name="Zhang B."/>
            <person name="Ji P."/>
            <person name="Sakyi L.B."/>
            <person name="Cui X."/>
            <person name="Yuan T."/>
            <person name="Jiang B."/>
            <person name="Yang W."/>
            <person name="Lam T.T.-Y."/>
            <person name="Chang Q."/>
            <person name="Ding S."/>
            <person name="Wang X."/>
            <person name="Zhu J."/>
            <person name="Ruan X."/>
            <person name="Zhao L."/>
            <person name="Wei J."/>
            <person name="Que T."/>
            <person name="Du C."/>
            <person name="Cheng J."/>
            <person name="Dai P."/>
            <person name="Han X."/>
            <person name="Huang E."/>
            <person name="Gao Y."/>
            <person name="Liu J."/>
            <person name="Shao H."/>
            <person name="Ye R."/>
            <person name="Li L."/>
            <person name="Wei W."/>
            <person name="Wang X."/>
            <person name="Wang C."/>
            <person name="Yang T."/>
            <person name="Huo Q."/>
            <person name="Li W."/>
            <person name="Guo W."/>
            <person name="Chen H."/>
            <person name="Zhou L."/>
            <person name="Ni X."/>
            <person name="Tian J."/>
            <person name="Zhou Y."/>
            <person name="Sheng Y."/>
            <person name="Liu T."/>
            <person name="Pan Y."/>
            <person name="Xia L."/>
            <person name="Li J."/>
            <person name="Zhao F."/>
            <person name="Cao W."/>
        </authorList>
    </citation>
    <scope>NUCLEOTIDE SEQUENCE</scope>
    <source>
        <strain evidence="1">Hyas-2018</strain>
    </source>
</reference>
<protein>
    <submittedName>
        <fullName evidence="1">Uncharacterized protein</fullName>
    </submittedName>
</protein>